<gene>
    <name evidence="3" type="ORF">C5Y96_14120</name>
</gene>
<dbReference type="GO" id="GO:0009103">
    <property type="term" value="P:lipopolysaccharide biosynthetic process"/>
    <property type="evidence" value="ECO:0007669"/>
    <property type="project" value="TreeGrafter"/>
</dbReference>
<dbReference type="CDD" id="cd03801">
    <property type="entry name" value="GT4_PimA-like"/>
    <property type="match status" value="1"/>
</dbReference>
<evidence type="ECO:0000259" key="2">
    <source>
        <dbReference type="Pfam" id="PF00534"/>
    </source>
</evidence>
<dbReference type="Pfam" id="PF00534">
    <property type="entry name" value="Glycos_transf_1"/>
    <property type="match status" value="1"/>
</dbReference>
<dbReference type="Proteomes" id="UP000240009">
    <property type="component" value="Unassembled WGS sequence"/>
</dbReference>
<dbReference type="Gene3D" id="3.40.50.2000">
    <property type="entry name" value="Glycogen Phosphorylase B"/>
    <property type="match status" value="1"/>
</dbReference>
<dbReference type="OrthoDB" id="9762705at2"/>
<dbReference type="InterPro" id="IPR001296">
    <property type="entry name" value="Glyco_trans_1"/>
</dbReference>
<evidence type="ECO:0000256" key="1">
    <source>
        <dbReference type="ARBA" id="ARBA00022679"/>
    </source>
</evidence>
<keyword evidence="1 3" id="KW-0808">Transferase</keyword>
<feature type="domain" description="Glycosyl transferase family 1" evidence="2">
    <location>
        <begin position="312"/>
        <end position="394"/>
    </location>
</feature>
<dbReference type="EMBL" id="PUIA01000038">
    <property type="protein sequence ID" value="PQO30602.1"/>
    <property type="molecule type" value="Genomic_DNA"/>
</dbReference>
<proteinExistence type="predicted"/>
<dbReference type="PANTHER" id="PTHR46401:SF2">
    <property type="entry name" value="GLYCOSYLTRANSFERASE WBBK-RELATED"/>
    <property type="match status" value="1"/>
</dbReference>
<dbReference type="RefSeq" id="WP_105354455.1">
    <property type="nucleotide sequence ID" value="NZ_PUIA01000038.1"/>
</dbReference>
<sequence>MNVSDTAGHNIGFVGTRFAGTDGVSLEAAKWAKVLWDYKHVSYWYGGKMDTDPDITSLVPHAYFGHPDIQWINRRIFGTTTRDPEVTRRIFALAEYLKHTLYEFTRRFNIEVMIVQNALCIPMNVPLGVAITMFIAETGFPTIAHHHDFYWERDRFSVNGINDILSMAFPPTLPSIQHVTINLPGQADLSHRKGQSSILVPNVLDFEDPPVNDDYPLSFKEDIGLSDDDFVILQPTRVVPRKGIEHAISLVNALNNPKYKLVVTHESGDEGDEYMNALQEMAERQNVDLRFVADRVGEVRGTDREGRKIYTLGDCYAAADFISYPSLYEGFGNALIEAFYFKKPVLVNRYSIFVTDIEPKGFKVVTMDGYLTKDVVTQVRNLMEDEAYRQEVVEHNFELGKRFFSYSVLKRKLRALVTNFTGMDDL</sequence>
<protein>
    <submittedName>
        <fullName evidence="3">Glycosyl transferase family 1</fullName>
    </submittedName>
</protein>
<dbReference type="SUPFAM" id="SSF53756">
    <property type="entry name" value="UDP-Glycosyltransferase/glycogen phosphorylase"/>
    <property type="match status" value="1"/>
</dbReference>
<reference evidence="3 4" key="1">
    <citation type="submission" date="2018-02" db="EMBL/GenBank/DDBJ databases">
        <title>Comparative genomes isolates from brazilian mangrove.</title>
        <authorList>
            <person name="Araujo J.E."/>
            <person name="Taketani R.G."/>
            <person name="Silva M.C.P."/>
            <person name="Loureco M.V."/>
            <person name="Andreote F.D."/>
        </authorList>
    </citation>
    <scope>NUCLEOTIDE SEQUENCE [LARGE SCALE GENOMIC DNA]</scope>
    <source>
        <strain evidence="3 4">HEX-2 MGV</strain>
    </source>
</reference>
<dbReference type="PANTHER" id="PTHR46401">
    <property type="entry name" value="GLYCOSYLTRANSFERASE WBBK-RELATED"/>
    <property type="match status" value="1"/>
</dbReference>
<dbReference type="AlphaFoldDB" id="A0A2S8FEN2"/>
<evidence type="ECO:0000313" key="4">
    <source>
        <dbReference type="Proteomes" id="UP000240009"/>
    </source>
</evidence>
<organism evidence="3 4">
    <name type="scientific">Blastopirellula marina</name>
    <dbReference type="NCBI Taxonomy" id="124"/>
    <lineage>
        <taxon>Bacteria</taxon>
        <taxon>Pseudomonadati</taxon>
        <taxon>Planctomycetota</taxon>
        <taxon>Planctomycetia</taxon>
        <taxon>Pirellulales</taxon>
        <taxon>Pirellulaceae</taxon>
        <taxon>Blastopirellula</taxon>
    </lineage>
</organism>
<evidence type="ECO:0000313" key="3">
    <source>
        <dbReference type="EMBL" id="PQO30602.1"/>
    </source>
</evidence>
<comment type="caution">
    <text evidence="3">The sequence shown here is derived from an EMBL/GenBank/DDBJ whole genome shotgun (WGS) entry which is preliminary data.</text>
</comment>
<dbReference type="GO" id="GO:0016757">
    <property type="term" value="F:glycosyltransferase activity"/>
    <property type="evidence" value="ECO:0007669"/>
    <property type="project" value="InterPro"/>
</dbReference>
<accession>A0A2S8FEN2</accession>
<name>A0A2S8FEN2_9BACT</name>